<evidence type="ECO:0000313" key="3">
    <source>
        <dbReference type="Proteomes" id="UP000596351"/>
    </source>
</evidence>
<proteinExistence type="predicted"/>
<protein>
    <recommendedName>
        <fullName evidence="4">Sel1 repeat family protein</fullName>
    </recommendedName>
</protein>
<reference evidence="2 3" key="1">
    <citation type="submission" date="2018-09" db="EMBL/GenBank/DDBJ databases">
        <title>Rhizobium sp. MAE2-X.</title>
        <authorList>
            <person name="Lee Y."/>
            <person name="Jeon C.O."/>
        </authorList>
    </citation>
    <scope>NUCLEOTIDE SEQUENCE [LARGE SCALE GENOMIC DNA]</scope>
    <source>
        <strain evidence="2 3">MAE2-X</strain>
        <plasmid evidence="2 3">p1</plasmid>
    </source>
</reference>
<keyword evidence="2" id="KW-0614">Plasmid</keyword>
<keyword evidence="3" id="KW-1185">Reference proteome</keyword>
<evidence type="ECO:0000313" key="2">
    <source>
        <dbReference type="EMBL" id="QRF54347.1"/>
    </source>
</evidence>
<sequence length="217" mass="23795">MRAVGPLLGGLAALSLSMYAIAKEAPVLTYGDQESLTTTMAIVRGELGSGFSFYGQKRLMAACMQGMTGFWFSLAAPEQRKAHAENCLGHALSYAENTPLESLTWTVAARASFVLGDHDGLNRYLGYARRSAPNEQWVAGLRVNLAEDALAALSDINRLEHDQDLSLMVLSRKGISAIAGRYWANEGFRERITAVVEKMPNEDQRRFVSSVRRAAHN</sequence>
<evidence type="ECO:0000256" key="1">
    <source>
        <dbReference type="SAM" id="SignalP"/>
    </source>
</evidence>
<accession>A0ABX7F3P2</accession>
<dbReference type="Proteomes" id="UP000596351">
    <property type="component" value="Plasmid p1"/>
</dbReference>
<dbReference type="EMBL" id="CP032406">
    <property type="protein sequence ID" value="QRF54347.1"/>
    <property type="molecule type" value="Genomic_DNA"/>
</dbReference>
<name>A0ABX7F3P2_9HYPH</name>
<keyword evidence="1" id="KW-0732">Signal</keyword>
<geneLocation type="plasmid" evidence="2 3">
    <name>p1</name>
</geneLocation>
<feature type="signal peptide" evidence="1">
    <location>
        <begin position="1"/>
        <end position="22"/>
    </location>
</feature>
<organism evidence="2 3">
    <name type="scientific">Rhizobium rosettiformans</name>
    <dbReference type="NCBI Taxonomy" id="1368430"/>
    <lineage>
        <taxon>Bacteria</taxon>
        <taxon>Pseudomonadati</taxon>
        <taxon>Pseudomonadota</taxon>
        <taxon>Alphaproteobacteria</taxon>
        <taxon>Hyphomicrobiales</taxon>
        <taxon>Rhizobiaceae</taxon>
        <taxon>Rhizobium/Agrobacterium group</taxon>
        <taxon>Rhizobium</taxon>
    </lineage>
</organism>
<evidence type="ECO:0008006" key="4">
    <source>
        <dbReference type="Google" id="ProtNLM"/>
    </source>
</evidence>
<feature type="chain" id="PRO_5047348802" description="Sel1 repeat family protein" evidence="1">
    <location>
        <begin position="23"/>
        <end position="217"/>
    </location>
</feature>
<gene>
    <name evidence="2" type="ORF">D4A92_22785</name>
</gene>
<dbReference type="RefSeq" id="WP_203020876.1">
    <property type="nucleotide sequence ID" value="NZ_CP032406.1"/>
</dbReference>